<sequence>MLPVSVHETSKDLVGPKEEKGSFGSKEESNSLQDGLCFRTSGRQSTVIKGARLPLRNSSELAQFVSTGNDDGCHTQYSEVVFQESSVAPQCAEADNLGIHKYQCIHSLQKSVSLTSIEGDEEKDVSVLCAVQASGEVLNIEYHKDSYESELDLCTKNELQNCGTVVTKHDSSSEKVDALFAASRETADFPVVRPNPFPPYLTRHCIGVGKRTIETPLNCCVCSEGLRYKCSDSLAKATFASKGCKAFQWVISLNPCIRRSRQASMSVLEHVKHAIRFVWDAIT</sequence>
<accession>A0A224YH43</accession>
<organism evidence="2">
    <name type="scientific">Rhipicephalus zambeziensis</name>
    <dbReference type="NCBI Taxonomy" id="60191"/>
    <lineage>
        <taxon>Eukaryota</taxon>
        <taxon>Metazoa</taxon>
        <taxon>Ecdysozoa</taxon>
        <taxon>Arthropoda</taxon>
        <taxon>Chelicerata</taxon>
        <taxon>Arachnida</taxon>
        <taxon>Acari</taxon>
        <taxon>Parasitiformes</taxon>
        <taxon>Ixodida</taxon>
        <taxon>Ixodoidea</taxon>
        <taxon>Ixodidae</taxon>
        <taxon>Rhipicephalinae</taxon>
        <taxon>Rhipicephalus</taxon>
        <taxon>Rhipicephalus</taxon>
    </lineage>
</organism>
<feature type="region of interest" description="Disordered" evidence="1">
    <location>
        <begin position="1"/>
        <end position="30"/>
    </location>
</feature>
<feature type="compositionally biased region" description="Basic and acidic residues" evidence="1">
    <location>
        <begin position="8"/>
        <end position="29"/>
    </location>
</feature>
<evidence type="ECO:0000256" key="1">
    <source>
        <dbReference type="SAM" id="MobiDB-lite"/>
    </source>
</evidence>
<dbReference type="AlphaFoldDB" id="A0A224YH43"/>
<proteinExistence type="predicted"/>
<evidence type="ECO:0000313" key="2">
    <source>
        <dbReference type="EMBL" id="MAA13284.1"/>
    </source>
</evidence>
<name>A0A224YH43_9ACAR</name>
<protein>
    <submittedName>
        <fullName evidence="2">Uncharacterized protein</fullName>
    </submittedName>
</protein>
<dbReference type="EMBL" id="GFPF01002138">
    <property type="protein sequence ID" value="MAA13284.1"/>
    <property type="molecule type" value="Transcribed_RNA"/>
</dbReference>
<reference evidence="2" key="1">
    <citation type="journal article" date="2017" name="Parasit. Vectors">
        <title>Sialotranscriptomics of Rhipicephalus zambeziensis reveals intricate expression profiles of secretory proteins and suggests tight temporal transcriptional regulation during blood-feeding.</title>
        <authorList>
            <person name="de Castro M.H."/>
            <person name="de Klerk D."/>
            <person name="Pienaar R."/>
            <person name="Rees D.J.G."/>
            <person name="Mans B.J."/>
        </authorList>
    </citation>
    <scope>NUCLEOTIDE SEQUENCE</scope>
    <source>
        <tissue evidence="2">Salivary glands</tissue>
    </source>
</reference>